<evidence type="ECO:0000259" key="2">
    <source>
        <dbReference type="Pfam" id="PF00561"/>
    </source>
</evidence>
<dbReference type="Proteomes" id="UP000215145">
    <property type="component" value="Unassembled WGS sequence"/>
</dbReference>
<evidence type="ECO:0000256" key="1">
    <source>
        <dbReference type="ARBA" id="ARBA00022801"/>
    </source>
</evidence>
<dbReference type="GO" id="GO:0016787">
    <property type="term" value="F:hydrolase activity"/>
    <property type="evidence" value="ECO:0007669"/>
    <property type="project" value="UniProtKB-KW"/>
</dbReference>
<dbReference type="PANTHER" id="PTHR43798:SF31">
    <property type="entry name" value="AB HYDROLASE SUPERFAMILY PROTEIN YCLE"/>
    <property type="match status" value="1"/>
</dbReference>
<keyword evidence="4" id="KW-1185">Reference proteome</keyword>
<feature type="domain" description="AB hydrolase-1" evidence="2">
    <location>
        <begin position="27"/>
        <end position="257"/>
    </location>
</feature>
<name>A0A229NUE8_9BACL</name>
<dbReference type="Gene3D" id="3.40.50.1820">
    <property type="entry name" value="alpha/beta hydrolase"/>
    <property type="match status" value="1"/>
</dbReference>
<dbReference type="PRINTS" id="PR00412">
    <property type="entry name" value="EPOXHYDRLASE"/>
</dbReference>
<dbReference type="SUPFAM" id="SSF53474">
    <property type="entry name" value="alpha/beta-Hydrolases"/>
    <property type="match status" value="1"/>
</dbReference>
<proteinExistence type="predicted"/>
<dbReference type="EMBL" id="NMUQ01000003">
    <property type="protein sequence ID" value="OXM13513.1"/>
    <property type="molecule type" value="Genomic_DNA"/>
</dbReference>
<dbReference type="InterPro" id="IPR000639">
    <property type="entry name" value="Epox_hydrolase-like"/>
</dbReference>
<dbReference type="InterPro" id="IPR000073">
    <property type="entry name" value="AB_hydrolase_1"/>
</dbReference>
<sequence length="274" mass="30304">MKPMSWVTTDDGVTLYVHQSGPARGRTVLLLHGWPLNHRMFDRQLAFLPESGLRCAAPDLRGFGRSHAPSGGYCCDRLADDLRDVINSLCLDEVILAGFSSGAAAAVRYMSRHGGKGVAGLALISPATPSLIKRDGWPFGLPPEQLDRLIQHAGLDRPQMAATFARQMFYRYHSPEYMSWFANLAMDGSLSATLSLARSLRDEDQLEDLPYIRVPIAIMYGVHDRIVPAEASLQLAAALPNADVIRFEKSGHGLFQDEAERFQQELVQFALRVP</sequence>
<keyword evidence="1 3" id="KW-0378">Hydrolase</keyword>
<dbReference type="GO" id="GO:0016020">
    <property type="term" value="C:membrane"/>
    <property type="evidence" value="ECO:0007669"/>
    <property type="project" value="TreeGrafter"/>
</dbReference>
<dbReference type="OrthoDB" id="9797695at2"/>
<accession>A0A229NUE8</accession>
<dbReference type="Pfam" id="PF00561">
    <property type="entry name" value="Abhydrolase_1"/>
    <property type="match status" value="1"/>
</dbReference>
<reference evidence="3 4" key="1">
    <citation type="submission" date="2017-07" db="EMBL/GenBank/DDBJ databases">
        <title>Paenibacillus herberti R33 genome sequencing and assembly.</title>
        <authorList>
            <person name="Su W."/>
        </authorList>
    </citation>
    <scope>NUCLEOTIDE SEQUENCE [LARGE SCALE GENOMIC DNA]</scope>
    <source>
        <strain evidence="3 4">R33</strain>
    </source>
</reference>
<dbReference type="InterPro" id="IPR050266">
    <property type="entry name" value="AB_hydrolase_sf"/>
</dbReference>
<dbReference type="AlphaFoldDB" id="A0A229NUE8"/>
<gene>
    <name evidence="3" type="ORF">CGZ75_20960</name>
</gene>
<dbReference type="InterPro" id="IPR029058">
    <property type="entry name" value="AB_hydrolase_fold"/>
</dbReference>
<dbReference type="PANTHER" id="PTHR43798">
    <property type="entry name" value="MONOACYLGLYCEROL LIPASE"/>
    <property type="match status" value="1"/>
</dbReference>
<dbReference type="PRINTS" id="PR00111">
    <property type="entry name" value="ABHYDROLASE"/>
</dbReference>
<comment type="caution">
    <text evidence="3">The sequence shown here is derived from an EMBL/GenBank/DDBJ whole genome shotgun (WGS) entry which is preliminary data.</text>
</comment>
<evidence type="ECO:0000313" key="3">
    <source>
        <dbReference type="EMBL" id="OXM13513.1"/>
    </source>
</evidence>
<evidence type="ECO:0000313" key="4">
    <source>
        <dbReference type="Proteomes" id="UP000215145"/>
    </source>
</evidence>
<protein>
    <submittedName>
        <fullName evidence="3">Alpha/beta hydrolase</fullName>
    </submittedName>
</protein>
<organism evidence="3 4">
    <name type="scientific">Paenibacillus herberti</name>
    <dbReference type="NCBI Taxonomy" id="1619309"/>
    <lineage>
        <taxon>Bacteria</taxon>
        <taxon>Bacillati</taxon>
        <taxon>Bacillota</taxon>
        <taxon>Bacilli</taxon>
        <taxon>Bacillales</taxon>
        <taxon>Paenibacillaceae</taxon>
        <taxon>Paenibacillus</taxon>
    </lineage>
</organism>